<dbReference type="Pfam" id="PF01040">
    <property type="entry name" value="UbiA"/>
    <property type="match status" value="1"/>
</dbReference>
<evidence type="ECO:0000256" key="2">
    <source>
        <dbReference type="ARBA" id="ARBA00022692"/>
    </source>
</evidence>
<dbReference type="Proteomes" id="UP000232806">
    <property type="component" value="Chromosome"/>
</dbReference>
<dbReference type="EMBL" id="CP017766">
    <property type="protein sequence ID" value="AUB56145.1"/>
    <property type="molecule type" value="Genomic_DNA"/>
</dbReference>
<proteinExistence type="predicted"/>
<evidence type="ECO:0000313" key="7">
    <source>
        <dbReference type="EMBL" id="NMO08692.1"/>
    </source>
</evidence>
<feature type="transmembrane region" description="Helical" evidence="5">
    <location>
        <begin position="53"/>
        <end position="75"/>
    </location>
</feature>
<dbReference type="InterPro" id="IPR044878">
    <property type="entry name" value="UbiA_sf"/>
</dbReference>
<dbReference type="AlphaFoldDB" id="A0A2H4VDG9"/>
<keyword evidence="3 5" id="KW-1133">Transmembrane helix</keyword>
<evidence type="ECO:0000256" key="1">
    <source>
        <dbReference type="ARBA" id="ARBA00004651"/>
    </source>
</evidence>
<dbReference type="Gene3D" id="1.10.357.140">
    <property type="entry name" value="UbiA prenyltransferase"/>
    <property type="match status" value="1"/>
</dbReference>
<evidence type="ECO:0000313" key="6">
    <source>
        <dbReference type="EMBL" id="AUB56145.1"/>
    </source>
</evidence>
<accession>A0A2H4VDG9</accession>
<evidence type="ECO:0000313" key="9">
    <source>
        <dbReference type="Proteomes" id="UP000591058"/>
    </source>
</evidence>
<feature type="transmembrane region" description="Helical" evidence="5">
    <location>
        <begin position="25"/>
        <end position="46"/>
    </location>
</feature>
<reference evidence="6 8" key="1">
    <citation type="submission" date="2016-10" db="EMBL/GenBank/DDBJ databases">
        <title>Comparative genomics between deep and shallow subseafloor isolates.</title>
        <authorList>
            <person name="Ishii S."/>
            <person name="Miller J.R."/>
            <person name="Sutton G."/>
            <person name="Suzuki S."/>
            <person name="Methe B."/>
            <person name="Inagaki F."/>
            <person name="Imachi H."/>
        </authorList>
    </citation>
    <scope>NUCLEOTIDE SEQUENCE [LARGE SCALE GENOMIC DNA]</scope>
    <source>
        <strain evidence="6 8">MO-MB1</strain>
    </source>
</reference>
<evidence type="ECO:0000256" key="3">
    <source>
        <dbReference type="ARBA" id="ARBA00022989"/>
    </source>
</evidence>
<comment type="subcellular location">
    <subcellularLocation>
        <location evidence="1">Cell membrane</location>
        <topology evidence="1">Multi-pass membrane protein</topology>
    </subcellularLocation>
</comment>
<sequence>MTLLPGVTSYFTTIETRLRNSNYKFWRSLLVILTSSSIFIAINGCLKTFFSFYLYGAPVSYQLIMATFLVIYSVYGLNKITDTEEDQLNAPERSNLISSHQKLFTYSSFIAYILAVIIGILHGWQVILVLLFPLLAGVIYSIQVHPRIPRLKDIFAVKSLVVALSWTVGNTFLPLVNYNSNLLVMSLIFYFFFIKSFINTVLFDLMDVDGDKLTGAMTIPVVIGASCTIKLLLLLNTTLLFFIYLVMAFDLFSVLIIPLIFCVIYGYAYILYFSGTKNRLQMDILVDGEWILVVFISLLSMGI</sequence>
<dbReference type="OrthoDB" id="293340at2157"/>
<feature type="transmembrane region" description="Helical" evidence="5">
    <location>
        <begin position="215"/>
        <end position="235"/>
    </location>
</feature>
<keyword evidence="4 5" id="KW-0472">Membrane</keyword>
<feature type="transmembrane region" description="Helical" evidence="5">
    <location>
        <begin position="109"/>
        <end position="142"/>
    </location>
</feature>
<dbReference type="Proteomes" id="UP000591058">
    <property type="component" value="Unassembled WGS sequence"/>
</dbReference>
<gene>
    <name evidence="6" type="ORF">BK007_09095</name>
    <name evidence="7" type="ORF">HG719_02430</name>
</gene>
<dbReference type="GO" id="GO:0016765">
    <property type="term" value="F:transferase activity, transferring alkyl or aryl (other than methyl) groups"/>
    <property type="evidence" value="ECO:0007669"/>
    <property type="project" value="InterPro"/>
</dbReference>
<feature type="transmembrane region" description="Helical" evidence="5">
    <location>
        <begin position="154"/>
        <end position="176"/>
    </location>
</feature>
<dbReference type="GO" id="GO:0005886">
    <property type="term" value="C:plasma membrane"/>
    <property type="evidence" value="ECO:0007669"/>
    <property type="project" value="UniProtKB-SubCell"/>
</dbReference>
<protein>
    <submittedName>
        <fullName evidence="6 7">Prenyltransferase</fullName>
    </submittedName>
</protein>
<reference evidence="7 9" key="2">
    <citation type="submission" date="2020-04" db="EMBL/GenBank/DDBJ databases">
        <title>Draft genome of Methanobacterium subterraneum isolated from animal feces.</title>
        <authorList>
            <person name="Ouboter H.T."/>
            <person name="Berger S."/>
            <person name="Gungor E."/>
            <person name="Jetten M.S.M."/>
            <person name="Welte C.U."/>
        </authorList>
    </citation>
    <scope>NUCLEOTIDE SEQUENCE [LARGE SCALE GENOMIC DNA]</scope>
    <source>
        <strain evidence="7">HO_2020</strain>
    </source>
</reference>
<organism evidence="6 8">
    <name type="scientific">Methanobacterium subterraneum</name>
    <dbReference type="NCBI Taxonomy" id="59277"/>
    <lineage>
        <taxon>Archaea</taxon>
        <taxon>Methanobacteriati</taxon>
        <taxon>Methanobacteriota</taxon>
        <taxon>Methanomada group</taxon>
        <taxon>Methanobacteria</taxon>
        <taxon>Methanobacteriales</taxon>
        <taxon>Methanobacteriaceae</taxon>
        <taxon>Methanobacterium</taxon>
    </lineage>
</organism>
<keyword evidence="6" id="KW-0808">Transferase</keyword>
<dbReference type="InterPro" id="IPR000537">
    <property type="entry name" value="UbiA_prenyltransferase"/>
</dbReference>
<feature type="transmembrane region" description="Helical" evidence="5">
    <location>
        <begin position="241"/>
        <end position="272"/>
    </location>
</feature>
<keyword evidence="2 5" id="KW-0812">Transmembrane</keyword>
<evidence type="ECO:0000256" key="5">
    <source>
        <dbReference type="SAM" id="Phobius"/>
    </source>
</evidence>
<evidence type="ECO:0000256" key="4">
    <source>
        <dbReference type="ARBA" id="ARBA00023136"/>
    </source>
</evidence>
<dbReference type="EMBL" id="JABBYL010000008">
    <property type="protein sequence ID" value="NMO08692.1"/>
    <property type="molecule type" value="Genomic_DNA"/>
</dbReference>
<feature type="transmembrane region" description="Helical" evidence="5">
    <location>
        <begin position="182"/>
        <end position="203"/>
    </location>
</feature>
<evidence type="ECO:0000313" key="8">
    <source>
        <dbReference type="Proteomes" id="UP000232806"/>
    </source>
</evidence>
<dbReference type="RefSeq" id="WP_100906120.1">
    <property type="nucleotide sequence ID" value="NZ_JABBYL010000008.1"/>
</dbReference>
<name>A0A2H4VDG9_9EURY</name>